<proteinExistence type="predicted"/>
<dbReference type="Proteomes" id="UP000015105">
    <property type="component" value="Chromosome 6D"/>
</dbReference>
<evidence type="ECO:0000313" key="2">
    <source>
        <dbReference type="Proteomes" id="UP000015105"/>
    </source>
</evidence>
<reference evidence="2" key="1">
    <citation type="journal article" date="2014" name="Science">
        <title>Ancient hybridizations among the ancestral genomes of bread wheat.</title>
        <authorList>
            <consortium name="International Wheat Genome Sequencing Consortium,"/>
            <person name="Marcussen T."/>
            <person name="Sandve S.R."/>
            <person name="Heier L."/>
            <person name="Spannagl M."/>
            <person name="Pfeifer M."/>
            <person name="Jakobsen K.S."/>
            <person name="Wulff B.B."/>
            <person name="Steuernagel B."/>
            <person name="Mayer K.F."/>
            <person name="Olsen O.A."/>
        </authorList>
    </citation>
    <scope>NUCLEOTIDE SEQUENCE [LARGE SCALE GENOMIC DNA]</scope>
    <source>
        <strain evidence="2">cv. AL8/78</strain>
    </source>
</reference>
<reference evidence="1" key="3">
    <citation type="journal article" date="2017" name="Nature">
        <title>Genome sequence of the progenitor of the wheat D genome Aegilops tauschii.</title>
        <authorList>
            <person name="Luo M.C."/>
            <person name="Gu Y.Q."/>
            <person name="Puiu D."/>
            <person name="Wang H."/>
            <person name="Twardziok S.O."/>
            <person name="Deal K.R."/>
            <person name="Huo N."/>
            <person name="Zhu T."/>
            <person name="Wang L."/>
            <person name="Wang Y."/>
            <person name="McGuire P.E."/>
            <person name="Liu S."/>
            <person name="Long H."/>
            <person name="Ramasamy R.K."/>
            <person name="Rodriguez J.C."/>
            <person name="Van S.L."/>
            <person name="Yuan L."/>
            <person name="Wang Z."/>
            <person name="Xia Z."/>
            <person name="Xiao L."/>
            <person name="Anderson O.D."/>
            <person name="Ouyang S."/>
            <person name="Liang Y."/>
            <person name="Zimin A.V."/>
            <person name="Pertea G."/>
            <person name="Qi P."/>
            <person name="Bennetzen J.L."/>
            <person name="Dai X."/>
            <person name="Dawson M.W."/>
            <person name="Muller H.G."/>
            <person name="Kugler K."/>
            <person name="Rivarola-Duarte L."/>
            <person name="Spannagl M."/>
            <person name="Mayer K.F.X."/>
            <person name="Lu F.H."/>
            <person name="Bevan M.W."/>
            <person name="Leroy P."/>
            <person name="Li P."/>
            <person name="You F.M."/>
            <person name="Sun Q."/>
            <person name="Liu Z."/>
            <person name="Lyons E."/>
            <person name="Wicker T."/>
            <person name="Salzberg S.L."/>
            <person name="Devos K.M."/>
            <person name="Dvorak J."/>
        </authorList>
    </citation>
    <scope>NUCLEOTIDE SEQUENCE [LARGE SCALE GENOMIC DNA]</scope>
    <source>
        <strain evidence="1">cv. AL8/78</strain>
    </source>
</reference>
<reference evidence="1" key="5">
    <citation type="journal article" date="2021" name="G3 (Bethesda)">
        <title>Aegilops tauschii genome assembly Aet v5.0 features greater sequence contiguity and improved annotation.</title>
        <authorList>
            <person name="Wang L."/>
            <person name="Zhu T."/>
            <person name="Rodriguez J.C."/>
            <person name="Deal K.R."/>
            <person name="Dubcovsky J."/>
            <person name="McGuire P.E."/>
            <person name="Lux T."/>
            <person name="Spannagl M."/>
            <person name="Mayer K.F.X."/>
            <person name="Baldrich P."/>
            <person name="Meyers B.C."/>
            <person name="Huo N."/>
            <person name="Gu Y.Q."/>
            <person name="Zhou H."/>
            <person name="Devos K.M."/>
            <person name="Bennetzen J.L."/>
            <person name="Unver T."/>
            <person name="Budak H."/>
            <person name="Gulick P.J."/>
            <person name="Galiba G."/>
            <person name="Kalapos B."/>
            <person name="Nelson D.R."/>
            <person name="Li P."/>
            <person name="You F.M."/>
            <person name="Luo M.C."/>
            <person name="Dvorak J."/>
        </authorList>
    </citation>
    <scope>NUCLEOTIDE SEQUENCE [LARGE SCALE GENOMIC DNA]</scope>
    <source>
        <strain evidence="1">cv. AL8/78</strain>
    </source>
</reference>
<organism evidence="1 2">
    <name type="scientific">Aegilops tauschii subsp. strangulata</name>
    <name type="common">Goatgrass</name>
    <dbReference type="NCBI Taxonomy" id="200361"/>
    <lineage>
        <taxon>Eukaryota</taxon>
        <taxon>Viridiplantae</taxon>
        <taxon>Streptophyta</taxon>
        <taxon>Embryophyta</taxon>
        <taxon>Tracheophyta</taxon>
        <taxon>Spermatophyta</taxon>
        <taxon>Magnoliopsida</taxon>
        <taxon>Liliopsida</taxon>
        <taxon>Poales</taxon>
        <taxon>Poaceae</taxon>
        <taxon>BOP clade</taxon>
        <taxon>Pooideae</taxon>
        <taxon>Triticodae</taxon>
        <taxon>Triticeae</taxon>
        <taxon>Triticinae</taxon>
        <taxon>Aegilops</taxon>
    </lineage>
</organism>
<dbReference type="Gramene" id="AET6Gv21002300.12">
    <property type="protein sequence ID" value="AET6Gv21002300.12"/>
    <property type="gene ID" value="AET6Gv21002300"/>
</dbReference>
<sequence>MWLKTLKIKLLMRSQHSSQQLSCFVLFLAFGMVICGCEQYKVLLCSVRPHYAVLVSFISKDTDLSTQSASKASAKLWCKCLDSSRDRVLALHSRVD</sequence>
<dbReference type="EnsemblPlants" id="AET6Gv21002300.12">
    <property type="protein sequence ID" value="AET6Gv21002300.12"/>
    <property type="gene ID" value="AET6Gv21002300"/>
</dbReference>
<reference evidence="2" key="2">
    <citation type="journal article" date="2017" name="Nat. Plants">
        <title>The Aegilops tauschii genome reveals multiple impacts of transposons.</title>
        <authorList>
            <person name="Zhao G."/>
            <person name="Zou C."/>
            <person name="Li K."/>
            <person name="Wang K."/>
            <person name="Li T."/>
            <person name="Gao L."/>
            <person name="Zhang X."/>
            <person name="Wang H."/>
            <person name="Yang Z."/>
            <person name="Liu X."/>
            <person name="Jiang W."/>
            <person name="Mao L."/>
            <person name="Kong X."/>
            <person name="Jiao Y."/>
            <person name="Jia J."/>
        </authorList>
    </citation>
    <scope>NUCLEOTIDE SEQUENCE [LARGE SCALE GENOMIC DNA]</scope>
    <source>
        <strain evidence="2">cv. AL8/78</strain>
    </source>
</reference>
<evidence type="ECO:0000313" key="1">
    <source>
        <dbReference type="EnsemblPlants" id="AET6Gv21002300.12"/>
    </source>
</evidence>
<dbReference type="AlphaFoldDB" id="A0A453Q706"/>
<keyword evidence="2" id="KW-1185">Reference proteome</keyword>
<name>A0A453Q706_AEGTS</name>
<protein>
    <submittedName>
        <fullName evidence="1">Uncharacterized protein</fullName>
    </submittedName>
</protein>
<accession>A0A453Q706</accession>
<reference evidence="1" key="4">
    <citation type="submission" date="2019-03" db="UniProtKB">
        <authorList>
            <consortium name="EnsemblPlants"/>
        </authorList>
    </citation>
    <scope>IDENTIFICATION</scope>
</reference>